<sequence length="198" mass="21648">MKRPIKQLISALSVSLLCSASIAEEVAESHRINPANVLSVISNDWNNDGGMDRAVLVAPTDMDDDAGLYIYLSDAASPPPQLNIFKPNLAWSGILWGTIPRLALGKSGSIEVHSMNEAIGRNRWTQKLTIAYRDGAFVVAGYTYESYDTLDLNYAFSCDINLLSGNGFKNKKPVKVSQPVVKLADWSDQSVPEVCRAE</sequence>
<protein>
    <submittedName>
        <fullName evidence="2">Uncharacterized protein</fullName>
    </submittedName>
</protein>
<dbReference type="RefSeq" id="WP_109837473.1">
    <property type="nucleotide sequence ID" value="NZ_QGKM01000023.1"/>
</dbReference>
<gene>
    <name evidence="2" type="ORF">DKW60_09765</name>
</gene>
<name>A0A317CGL1_9GAMM</name>
<comment type="caution">
    <text evidence="2">The sequence shown here is derived from an EMBL/GenBank/DDBJ whole genome shotgun (WGS) entry which is preliminary data.</text>
</comment>
<evidence type="ECO:0000313" key="3">
    <source>
        <dbReference type="Proteomes" id="UP000245539"/>
    </source>
</evidence>
<evidence type="ECO:0000256" key="1">
    <source>
        <dbReference type="SAM" id="SignalP"/>
    </source>
</evidence>
<organism evidence="2 3">
    <name type="scientific">Leucothrix pacifica</name>
    <dbReference type="NCBI Taxonomy" id="1247513"/>
    <lineage>
        <taxon>Bacteria</taxon>
        <taxon>Pseudomonadati</taxon>
        <taxon>Pseudomonadota</taxon>
        <taxon>Gammaproteobacteria</taxon>
        <taxon>Thiotrichales</taxon>
        <taxon>Thiotrichaceae</taxon>
        <taxon>Leucothrix</taxon>
    </lineage>
</organism>
<dbReference type="OrthoDB" id="9804182at2"/>
<accession>A0A317CGL1</accession>
<dbReference type="EMBL" id="QGKM01000023">
    <property type="protein sequence ID" value="PWQ97658.1"/>
    <property type="molecule type" value="Genomic_DNA"/>
</dbReference>
<proteinExistence type="predicted"/>
<keyword evidence="1" id="KW-0732">Signal</keyword>
<dbReference type="AlphaFoldDB" id="A0A317CGL1"/>
<evidence type="ECO:0000313" key="2">
    <source>
        <dbReference type="EMBL" id="PWQ97658.1"/>
    </source>
</evidence>
<feature type="chain" id="PRO_5016367441" evidence="1">
    <location>
        <begin position="24"/>
        <end position="198"/>
    </location>
</feature>
<feature type="signal peptide" evidence="1">
    <location>
        <begin position="1"/>
        <end position="23"/>
    </location>
</feature>
<reference evidence="2 3" key="1">
    <citation type="submission" date="2018-05" db="EMBL/GenBank/DDBJ databases">
        <title>Leucothrix arctica sp. nov., isolated from Arctic seawater.</title>
        <authorList>
            <person name="Choi A."/>
            <person name="Baek K."/>
        </authorList>
    </citation>
    <scope>NUCLEOTIDE SEQUENCE [LARGE SCALE GENOMIC DNA]</scope>
    <source>
        <strain evidence="2 3">JCM 18388</strain>
    </source>
</reference>
<keyword evidence="3" id="KW-1185">Reference proteome</keyword>
<dbReference type="Proteomes" id="UP000245539">
    <property type="component" value="Unassembled WGS sequence"/>
</dbReference>